<dbReference type="Proteomes" id="UP001597295">
    <property type="component" value="Unassembled WGS sequence"/>
</dbReference>
<evidence type="ECO:0000256" key="1">
    <source>
        <dbReference type="SAM" id="MobiDB-lite"/>
    </source>
</evidence>
<dbReference type="InterPro" id="IPR009826">
    <property type="entry name" value="DNA_circ_N"/>
</dbReference>
<dbReference type="Pfam" id="PF07157">
    <property type="entry name" value="DNA_circ_N"/>
    <property type="match status" value="1"/>
</dbReference>
<evidence type="ECO:0000313" key="3">
    <source>
        <dbReference type="EMBL" id="MFD2264360.1"/>
    </source>
</evidence>
<name>A0ABW5DV25_9PROT</name>
<proteinExistence type="predicted"/>
<feature type="compositionally biased region" description="Basic and acidic residues" evidence="1">
    <location>
        <begin position="120"/>
        <end position="132"/>
    </location>
</feature>
<protein>
    <submittedName>
        <fullName evidence="3">DNA circularization N-terminal domain-containing protein</fullName>
    </submittedName>
</protein>
<sequence>MSNLPPLKNASFRGVAFTATSHSVSIGRRLASHQFPQRDLGYQEDIGRQDRSFTLDGYLVGEDVEYQRDQLMAALETPGAGELQHPWLGRLWVVAKPTDLQENRQERRKVTVKLSFTEAEEPRAANPTEKRLSPAATRRTAAGKVRQSGWDMLGGVNMRGAPSFAWDSGRQGLGSLGGMLQAIQGGLPSGNSGYSAGRNARSLVGNADGFLGQPSGIGPLLTETLGGMLGESQGLDSGGRQRTSARVDGYRVSRDMDAYALAMEPSPMPANATRWRRQSVATESRILEGGRLVMLAEASDWLLPGLLDNASSREVAMERVEPLLGWSERERMAAANRRDDTAWRAVGELQQSIRTSAMARPNGLQTARLVTPTPSLVAAHRLYGDAGRWREAADAFVDPYELAHPGFLNGSGRVPMSRGI</sequence>
<reference evidence="4" key="1">
    <citation type="journal article" date="2019" name="Int. J. Syst. Evol. Microbiol.">
        <title>The Global Catalogue of Microorganisms (GCM) 10K type strain sequencing project: providing services to taxonomists for standard genome sequencing and annotation.</title>
        <authorList>
            <consortium name="The Broad Institute Genomics Platform"/>
            <consortium name="The Broad Institute Genome Sequencing Center for Infectious Disease"/>
            <person name="Wu L."/>
            <person name="Ma J."/>
        </authorList>
    </citation>
    <scope>NUCLEOTIDE SEQUENCE [LARGE SCALE GENOMIC DNA]</scope>
    <source>
        <strain evidence="4">CGMCC 1.19062</strain>
    </source>
</reference>
<dbReference type="EMBL" id="JBHUIP010000013">
    <property type="protein sequence ID" value="MFD2264360.1"/>
    <property type="molecule type" value="Genomic_DNA"/>
</dbReference>
<accession>A0ABW5DV25</accession>
<evidence type="ECO:0000313" key="4">
    <source>
        <dbReference type="Proteomes" id="UP001597295"/>
    </source>
</evidence>
<feature type="region of interest" description="Disordered" evidence="1">
    <location>
        <begin position="118"/>
        <end position="144"/>
    </location>
</feature>
<organism evidence="3 4">
    <name type="scientific">Lacibacterium aquatile</name>
    <dbReference type="NCBI Taxonomy" id="1168082"/>
    <lineage>
        <taxon>Bacteria</taxon>
        <taxon>Pseudomonadati</taxon>
        <taxon>Pseudomonadota</taxon>
        <taxon>Alphaproteobacteria</taxon>
        <taxon>Rhodospirillales</taxon>
        <taxon>Rhodospirillaceae</taxon>
    </lineage>
</organism>
<feature type="domain" description="DNA circulation N-terminal" evidence="2">
    <location>
        <begin position="7"/>
        <end position="91"/>
    </location>
</feature>
<comment type="caution">
    <text evidence="3">The sequence shown here is derived from an EMBL/GenBank/DDBJ whole genome shotgun (WGS) entry which is preliminary data.</text>
</comment>
<dbReference type="RefSeq" id="WP_379877441.1">
    <property type="nucleotide sequence ID" value="NZ_JBHUIP010000013.1"/>
</dbReference>
<keyword evidence="4" id="KW-1185">Reference proteome</keyword>
<gene>
    <name evidence="3" type="ORF">ACFSM5_15760</name>
</gene>
<evidence type="ECO:0000259" key="2">
    <source>
        <dbReference type="Pfam" id="PF07157"/>
    </source>
</evidence>